<dbReference type="Pfam" id="PF06197">
    <property type="entry name" value="DUF998"/>
    <property type="match status" value="1"/>
</dbReference>
<keyword evidence="1" id="KW-0812">Transmembrane</keyword>
<gene>
    <name evidence="2" type="ORF">F0L68_30005</name>
</gene>
<feature type="transmembrane region" description="Helical" evidence="1">
    <location>
        <begin position="26"/>
        <end position="46"/>
    </location>
</feature>
<comment type="caution">
    <text evidence="2">The sequence shown here is derived from an EMBL/GenBank/DDBJ whole genome shotgun (WGS) entry which is preliminary data.</text>
</comment>
<feature type="transmembrane region" description="Helical" evidence="1">
    <location>
        <begin position="103"/>
        <end position="120"/>
    </location>
</feature>
<keyword evidence="1" id="KW-0472">Membrane</keyword>
<evidence type="ECO:0000313" key="2">
    <source>
        <dbReference type="EMBL" id="KAA2254524.1"/>
    </source>
</evidence>
<dbReference type="InterPro" id="IPR009339">
    <property type="entry name" value="DUF998"/>
</dbReference>
<dbReference type="AlphaFoldDB" id="A0A5B2WUH4"/>
<evidence type="ECO:0000256" key="1">
    <source>
        <dbReference type="SAM" id="Phobius"/>
    </source>
</evidence>
<protein>
    <submittedName>
        <fullName evidence="2">DUF998 domain-containing protein</fullName>
    </submittedName>
</protein>
<reference evidence="2 3" key="1">
    <citation type="submission" date="2019-09" db="EMBL/GenBank/DDBJ databases">
        <title>Goodfellowia gen. nov., a new genus of the Pseudonocardineae related to Actinoalloteichus, containing Goodfellowia coeruleoviolacea gen. nov., comb. nov. gen. nov., comb. nov.</title>
        <authorList>
            <person name="Labeda D."/>
        </authorList>
    </citation>
    <scope>NUCLEOTIDE SEQUENCE [LARGE SCALE GENOMIC DNA]</scope>
    <source>
        <strain evidence="2 3">AN110305</strain>
    </source>
</reference>
<feature type="transmembrane region" description="Helical" evidence="1">
    <location>
        <begin position="172"/>
        <end position="192"/>
    </location>
</feature>
<dbReference type="Proteomes" id="UP000323454">
    <property type="component" value="Unassembled WGS sequence"/>
</dbReference>
<organism evidence="2 3">
    <name type="scientific">Solihabitans fulvus</name>
    <dbReference type="NCBI Taxonomy" id="1892852"/>
    <lineage>
        <taxon>Bacteria</taxon>
        <taxon>Bacillati</taxon>
        <taxon>Actinomycetota</taxon>
        <taxon>Actinomycetes</taxon>
        <taxon>Pseudonocardiales</taxon>
        <taxon>Pseudonocardiaceae</taxon>
        <taxon>Solihabitans</taxon>
    </lineage>
</organism>
<sequence>MRGAESVDTVRDEGGRVVTLSRPSGPFVVAVVGFLFSALPMIYLHLASIGRLSPVSHTISDYIFLTHGGELLALSAVSLAVGSAALLRVILAVGVPRGGPVQVLFSVWCLGLLLAAVFPTDPLGSETSLPGAVHRYAGLAMFVSLPLAGFLLSVRFRESLAWSGAAIVVRRLSMVSAAVSVLFLLSHVPIVFSNGKGDEVLSGFLVQGLAERLLFGSIFALLGALLLGARTALRRVEEVVPCP</sequence>
<reference evidence="2 3" key="2">
    <citation type="submission" date="2019-09" db="EMBL/GenBank/DDBJ databases">
        <authorList>
            <person name="Jin C."/>
        </authorList>
    </citation>
    <scope>NUCLEOTIDE SEQUENCE [LARGE SCALE GENOMIC DNA]</scope>
    <source>
        <strain evidence="2 3">AN110305</strain>
    </source>
</reference>
<accession>A0A5B2WUH4</accession>
<proteinExistence type="predicted"/>
<feature type="transmembrane region" description="Helical" evidence="1">
    <location>
        <begin position="212"/>
        <end position="229"/>
    </location>
</feature>
<keyword evidence="1" id="KW-1133">Transmembrane helix</keyword>
<keyword evidence="3" id="KW-1185">Reference proteome</keyword>
<dbReference type="OrthoDB" id="3530459at2"/>
<evidence type="ECO:0000313" key="3">
    <source>
        <dbReference type="Proteomes" id="UP000323454"/>
    </source>
</evidence>
<dbReference type="EMBL" id="VUOB01000061">
    <property type="protein sequence ID" value="KAA2254524.1"/>
    <property type="molecule type" value="Genomic_DNA"/>
</dbReference>
<feature type="transmembrane region" description="Helical" evidence="1">
    <location>
        <begin position="71"/>
        <end position="91"/>
    </location>
</feature>
<feature type="transmembrane region" description="Helical" evidence="1">
    <location>
        <begin position="132"/>
        <end position="152"/>
    </location>
</feature>
<name>A0A5B2WUH4_9PSEU</name>